<comment type="catalytic activity">
    <reaction evidence="1">
        <text>RNA(n) + a ribonucleoside 5'-triphosphate = RNA(n+1) + diphosphate</text>
        <dbReference type="Rhea" id="RHEA:21248"/>
        <dbReference type="Rhea" id="RHEA-COMP:14527"/>
        <dbReference type="Rhea" id="RHEA-COMP:17342"/>
        <dbReference type="ChEBI" id="CHEBI:33019"/>
        <dbReference type="ChEBI" id="CHEBI:61557"/>
        <dbReference type="ChEBI" id="CHEBI:140395"/>
        <dbReference type="EC" id="2.7.7.48"/>
    </reaction>
</comment>
<evidence type="ECO:0000313" key="4">
    <source>
        <dbReference type="EMBL" id="TFK30601.1"/>
    </source>
</evidence>
<keyword evidence="5" id="KW-1185">Reference proteome</keyword>
<proteinExistence type="inferred from homology"/>
<dbReference type="PANTHER" id="PTHR23079:SF55">
    <property type="entry name" value="RNA-DIRECTED RNA POLYMERASE"/>
    <property type="match status" value="1"/>
</dbReference>
<dbReference type="GO" id="GO:0031380">
    <property type="term" value="C:nuclear RNA-directed RNA polymerase complex"/>
    <property type="evidence" value="ECO:0007669"/>
    <property type="project" value="TreeGrafter"/>
</dbReference>
<organism evidence="4 5">
    <name type="scientific">Coprinopsis marcescibilis</name>
    <name type="common">Agaric fungus</name>
    <name type="synonym">Psathyrella marcescibilis</name>
    <dbReference type="NCBI Taxonomy" id="230819"/>
    <lineage>
        <taxon>Eukaryota</taxon>
        <taxon>Fungi</taxon>
        <taxon>Dikarya</taxon>
        <taxon>Basidiomycota</taxon>
        <taxon>Agaricomycotina</taxon>
        <taxon>Agaricomycetes</taxon>
        <taxon>Agaricomycetidae</taxon>
        <taxon>Agaricales</taxon>
        <taxon>Agaricineae</taxon>
        <taxon>Psathyrellaceae</taxon>
        <taxon>Coprinopsis</taxon>
    </lineage>
</organism>
<dbReference type="EC" id="2.7.7.48" evidence="1"/>
<keyword evidence="1" id="KW-0694">RNA-binding</keyword>
<evidence type="ECO:0000256" key="1">
    <source>
        <dbReference type="RuleBase" id="RU363098"/>
    </source>
</evidence>
<dbReference type="GO" id="GO:0003723">
    <property type="term" value="F:RNA binding"/>
    <property type="evidence" value="ECO:0007669"/>
    <property type="project" value="UniProtKB-KW"/>
</dbReference>
<dbReference type="GO" id="GO:0030422">
    <property type="term" value="P:siRNA processing"/>
    <property type="evidence" value="ECO:0007669"/>
    <property type="project" value="TreeGrafter"/>
</dbReference>
<dbReference type="AlphaFoldDB" id="A0A5C3LPF1"/>
<evidence type="ECO:0000259" key="3">
    <source>
        <dbReference type="Pfam" id="PF05183"/>
    </source>
</evidence>
<accession>A0A5C3LPF1</accession>
<dbReference type="GO" id="GO:0003968">
    <property type="term" value="F:RNA-directed RNA polymerase activity"/>
    <property type="evidence" value="ECO:0007669"/>
    <property type="project" value="UniProtKB-KW"/>
</dbReference>
<keyword evidence="1 4" id="KW-0696">RNA-directed RNA polymerase</keyword>
<evidence type="ECO:0000256" key="2">
    <source>
        <dbReference type="SAM" id="MobiDB-lite"/>
    </source>
</evidence>
<dbReference type="STRING" id="230819.A0A5C3LPF1"/>
<dbReference type="Pfam" id="PF05183">
    <property type="entry name" value="RdRP"/>
    <property type="match status" value="1"/>
</dbReference>
<dbReference type="InterPro" id="IPR057596">
    <property type="entry name" value="RDRP_core"/>
</dbReference>
<dbReference type="PANTHER" id="PTHR23079">
    <property type="entry name" value="RNA-DEPENDENT RNA POLYMERASE"/>
    <property type="match status" value="1"/>
</dbReference>
<dbReference type="InterPro" id="IPR007855">
    <property type="entry name" value="RDRP"/>
</dbReference>
<keyword evidence="1" id="KW-0808">Transferase</keyword>
<gene>
    <name evidence="4" type="ORF">FA15DRAFT_651146</name>
</gene>
<comment type="similarity">
    <text evidence="1">Belongs to the RdRP family.</text>
</comment>
<dbReference type="Proteomes" id="UP000307440">
    <property type="component" value="Unassembled WGS sequence"/>
</dbReference>
<feature type="domain" description="RDRP core" evidence="3">
    <location>
        <begin position="424"/>
        <end position="1034"/>
    </location>
</feature>
<feature type="region of interest" description="Disordered" evidence="2">
    <location>
        <begin position="1045"/>
        <end position="1071"/>
    </location>
</feature>
<protein>
    <recommendedName>
        <fullName evidence="1">RNA-dependent RNA polymerase</fullName>
        <ecNumber evidence="1">2.7.7.48</ecNumber>
    </recommendedName>
</protein>
<sequence length="1237" mass="139951">MEIYMKNLNFYSDKTQIIQHLASHLHGPDFLDPLDSPFNFHVQLGKNKRMGLWKHGGYGFLTLPDVELSNRFLQLYGGTGSLKTIQLGGKEVWFGPSKQTKPRTDVLQTIRLIPYRDPAVIEEEERRAHQLSAEQIPIETVQFGWECRDGAISIEAEDSPTDCIICFDEERRQFRIKFSGSDGKKYIIAIRISSIESMSGHRYLDQQTVVVFSLYDPPAYELEPGHSLEDLFSRLLDDKTPLRRSLSYLPTIPNHERVAPFASLVVRLVFKDGRSGLDRLQHLGKIANARALRVGDEWPIVRRGLFSEEAMEEYENWTRKLPWSVAYQVEAIVRSRAADVKEMLDILPDIDKLAREGKETTAAMLRTFRTKVTAMFHSDEADDKSNQSVRDCFRITQDEYSKTAHDLPLMPTDGSLCQSLHVVVTPTAVFLEGPFPERSNRVIRAYDSNHHESFLRVTFTDEGRLQYRSSDREIDHGAFIRERFGSLLLRGLVIAKRQFKFLAYSQSALKEHSVWFVKPFTDPKHGLVTTQSIIASLGTFDGLVSDPKLMNCPARYAARLSQSFTATDACTIDVEEIHHGHDIEVVDEASGLKYCFTDGVGTLSSELAQNIWFQLKQTKRRARALRGYPAAYQVRFMGSKGMLSVDPRLQGNIICLRPSMIKFEAPNSQAIEIARSFDRPTQYFLNRPLIMLMEGLGVPYSTFKHFQDKAEHETKLAARSLHSAATMLETHGLGSGFRVPSLLLSLNKLGISALQEDAFYTKSIEFAINHILRQLKNHARIPIPGAWTLVGVADIHGILEPDQIFAYVKPINDKGIYLEGPILISRSPTIHPGDIQVVHAIGRPPQGSLLEKEPLANTVVFSVRALCDQLLVQGKRPLPSCLGGGDLDGDIYNLIPLSDPKLSGFQPSQGTFPPSNYAPAQRKVLNRKSTMDDVAEFVMEYILSDVLGMVAINWLIIADQSEQGIQDPDCIKLANLHSDAVDYPKSGNPVARTTIPKLKHNLKPDWNAPETVQNLDPSKYYKSKHAIGKLFRSITLPVEQNSMLGATRVQSRRRRQRAREQKQDADISSLGLDPHYRRIEQRVQEFIATEEPFSDRLFEDGENLYDRYVGELEQISYNHAIAPGRNSSLTEEEIFMGTIGQQTSQPRKRKDMMSKLREATDSLVKGIREILEGGRHDTEEDYLTRSWFAWLVSLDKGSEFGAQSFAWLTLGAVFEAIKQIEEREDKDRLGLFAARTR</sequence>
<keyword evidence="1" id="KW-0548">Nucleotidyltransferase</keyword>
<reference evidence="4 5" key="1">
    <citation type="journal article" date="2019" name="Nat. Ecol. Evol.">
        <title>Megaphylogeny resolves global patterns of mushroom evolution.</title>
        <authorList>
            <person name="Varga T."/>
            <person name="Krizsan K."/>
            <person name="Foldi C."/>
            <person name="Dima B."/>
            <person name="Sanchez-Garcia M."/>
            <person name="Sanchez-Ramirez S."/>
            <person name="Szollosi G.J."/>
            <person name="Szarkandi J.G."/>
            <person name="Papp V."/>
            <person name="Albert L."/>
            <person name="Andreopoulos W."/>
            <person name="Angelini C."/>
            <person name="Antonin V."/>
            <person name="Barry K.W."/>
            <person name="Bougher N.L."/>
            <person name="Buchanan P."/>
            <person name="Buyck B."/>
            <person name="Bense V."/>
            <person name="Catcheside P."/>
            <person name="Chovatia M."/>
            <person name="Cooper J."/>
            <person name="Damon W."/>
            <person name="Desjardin D."/>
            <person name="Finy P."/>
            <person name="Geml J."/>
            <person name="Haridas S."/>
            <person name="Hughes K."/>
            <person name="Justo A."/>
            <person name="Karasinski D."/>
            <person name="Kautmanova I."/>
            <person name="Kiss B."/>
            <person name="Kocsube S."/>
            <person name="Kotiranta H."/>
            <person name="LaButti K.M."/>
            <person name="Lechner B.E."/>
            <person name="Liimatainen K."/>
            <person name="Lipzen A."/>
            <person name="Lukacs Z."/>
            <person name="Mihaltcheva S."/>
            <person name="Morgado L.N."/>
            <person name="Niskanen T."/>
            <person name="Noordeloos M.E."/>
            <person name="Ohm R.A."/>
            <person name="Ortiz-Santana B."/>
            <person name="Ovrebo C."/>
            <person name="Racz N."/>
            <person name="Riley R."/>
            <person name="Savchenko A."/>
            <person name="Shiryaev A."/>
            <person name="Soop K."/>
            <person name="Spirin V."/>
            <person name="Szebenyi C."/>
            <person name="Tomsovsky M."/>
            <person name="Tulloss R.E."/>
            <person name="Uehling J."/>
            <person name="Grigoriev I.V."/>
            <person name="Vagvolgyi C."/>
            <person name="Papp T."/>
            <person name="Martin F.M."/>
            <person name="Miettinen O."/>
            <person name="Hibbett D.S."/>
            <person name="Nagy L.G."/>
        </authorList>
    </citation>
    <scope>NUCLEOTIDE SEQUENCE [LARGE SCALE GENOMIC DNA]</scope>
    <source>
        <strain evidence="4 5">CBS 121175</strain>
    </source>
</reference>
<dbReference type="EMBL" id="ML210146">
    <property type="protein sequence ID" value="TFK30601.1"/>
    <property type="molecule type" value="Genomic_DNA"/>
</dbReference>
<dbReference type="OrthoDB" id="6513042at2759"/>
<name>A0A5C3LPF1_COPMA</name>
<evidence type="ECO:0000313" key="5">
    <source>
        <dbReference type="Proteomes" id="UP000307440"/>
    </source>
</evidence>